<evidence type="ECO:0000256" key="6">
    <source>
        <dbReference type="ARBA" id="ARBA00022723"/>
    </source>
</evidence>
<dbReference type="EMBL" id="BAAALG010000011">
    <property type="protein sequence ID" value="GAA1108053.1"/>
    <property type="molecule type" value="Genomic_DNA"/>
</dbReference>
<dbReference type="InterPro" id="IPR036397">
    <property type="entry name" value="RNaseH_sf"/>
</dbReference>
<gene>
    <name evidence="10" type="primary">rnhA</name>
    <name evidence="13" type="ORF">GCM10009668_30200</name>
</gene>
<organism evidence="13 14">
    <name type="scientific">Nocardioides dubius</name>
    <dbReference type="NCBI Taxonomy" id="317019"/>
    <lineage>
        <taxon>Bacteria</taxon>
        <taxon>Bacillati</taxon>
        <taxon>Actinomycetota</taxon>
        <taxon>Actinomycetes</taxon>
        <taxon>Propionibacteriales</taxon>
        <taxon>Nocardioidaceae</taxon>
        <taxon>Nocardioides</taxon>
    </lineage>
</organism>
<comment type="similarity">
    <text evidence="2 10">Belongs to the RNase H family.</text>
</comment>
<dbReference type="EC" id="3.1.26.4" evidence="4 10"/>
<keyword evidence="14" id="KW-1185">Reference proteome</keyword>
<comment type="function">
    <text evidence="10">Endonuclease that specifically degrades the RNA of RNA-DNA hybrids.</text>
</comment>
<dbReference type="Pfam" id="PF00075">
    <property type="entry name" value="RNase_H"/>
    <property type="match status" value="1"/>
</dbReference>
<keyword evidence="8 10" id="KW-0378">Hydrolase</keyword>
<evidence type="ECO:0000256" key="7">
    <source>
        <dbReference type="ARBA" id="ARBA00022759"/>
    </source>
</evidence>
<feature type="binding site" evidence="10">
    <location>
        <position position="67"/>
    </location>
    <ligand>
        <name>Mg(2+)</name>
        <dbReference type="ChEBI" id="CHEBI:18420"/>
        <label>1</label>
    </ligand>
</feature>
<dbReference type="SUPFAM" id="SSF53098">
    <property type="entry name" value="Ribonuclease H-like"/>
    <property type="match status" value="1"/>
</dbReference>
<protein>
    <recommendedName>
        <fullName evidence="4 10">Ribonuclease H</fullName>
        <shortName evidence="10">RNase H</shortName>
        <ecNumber evidence="4 10">3.1.26.4</ecNumber>
    </recommendedName>
</protein>
<evidence type="ECO:0000256" key="2">
    <source>
        <dbReference type="ARBA" id="ARBA00005300"/>
    </source>
</evidence>
<keyword evidence="7 10" id="KW-0255">Endonuclease</keyword>
<comment type="catalytic activity">
    <reaction evidence="1 10">
        <text>Endonucleolytic cleavage to 5'-phosphomonoester.</text>
        <dbReference type="EC" id="3.1.26.4"/>
    </reaction>
</comment>
<evidence type="ECO:0000256" key="8">
    <source>
        <dbReference type="ARBA" id="ARBA00022801"/>
    </source>
</evidence>
<feature type="binding site" evidence="10">
    <location>
        <position position="131"/>
    </location>
    <ligand>
        <name>Mg(2+)</name>
        <dbReference type="ChEBI" id="CHEBI:18420"/>
        <label>2</label>
    </ligand>
</feature>
<comment type="subcellular location">
    <subcellularLocation>
        <location evidence="10">Cytoplasm</location>
    </subcellularLocation>
</comment>
<name>A0ABP4EJJ2_9ACTN</name>
<dbReference type="InterPro" id="IPR050092">
    <property type="entry name" value="RNase_H"/>
</dbReference>
<keyword evidence="5 10" id="KW-0540">Nuclease</keyword>
<accession>A0ABP4EJJ2</accession>
<evidence type="ECO:0000256" key="10">
    <source>
        <dbReference type="HAMAP-Rule" id="MF_00042"/>
    </source>
</evidence>
<keyword evidence="10" id="KW-0963">Cytoplasm</keyword>
<dbReference type="InterPro" id="IPR022892">
    <property type="entry name" value="RNaseHI"/>
</dbReference>
<dbReference type="InterPro" id="IPR012337">
    <property type="entry name" value="RNaseH-like_sf"/>
</dbReference>
<comment type="subunit">
    <text evidence="3 10">Monomer.</text>
</comment>
<feature type="domain" description="RNase H type-1" evidence="12">
    <location>
        <begin position="1"/>
        <end position="139"/>
    </location>
</feature>
<sequence>MVTIIAAADGSAIGNPGPAGWAWYVDETCWAAGGWAHGTNNMGELMAVLDLLQQTAHIDDDLHVFCDSQYVINSITKWMKGWKANGWRKKDKKPVLNVELMKALDAAMQGRKVRFEWVKGHAGHPLNEAADSLANAAALSWKSGTAPEPGPGFAGAKVDHPDAEPKQAEAEEPDLFSMLDS</sequence>
<proteinExistence type="inferred from homology"/>
<evidence type="ECO:0000256" key="4">
    <source>
        <dbReference type="ARBA" id="ARBA00012180"/>
    </source>
</evidence>
<evidence type="ECO:0000259" key="12">
    <source>
        <dbReference type="PROSITE" id="PS50879"/>
    </source>
</evidence>
<evidence type="ECO:0000256" key="1">
    <source>
        <dbReference type="ARBA" id="ARBA00000077"/>
    </source>
</evidence>
<feature type="binding site" evidence="10">
    <location>
        <position position="9"/>
    </location>
    <ligand>
        <name>Mg(2+)</name>
        <dbReference type="ChEBI" id="CHEBI:18420"/>
        <label>2</label>
    </ligand>
</feature>
<evidence type="ECO:0000256" key="11">
    <source>
        <dbReference type="SAM" id="MobiDB-lite"/>
    </source>
</evidence>
<feature type="binding site" evidence="10">
    <location>
        <position position="9"/>
    </location>
    <ligand>
        <name>Mg(2+)</name>
        <dbReference type="ChEBI" id="CHEBI:18420"/>
        <label>1</label>
    </ligand>
</feature>
<dbReference type="PROSITE" id="PS50879">
    <property type="entry name" value="RNASE_H_1"/>
    <property type="match status" value="1"/>
</dbReference>
<feature type="compositionally biased region" description="Basic and acidic residues" evidence="11">
    <location>
        <begin position="157"/>
        <end position="169"/>
    </location>
</feature>
<evidence type="ECO:0000313" key="13">
    <source>
        <dbReference type="EMBL" id="GAA1108053.1"/>
    </source>
</evidence>
<evidence type="ECO:0000256" key="5">
    <source>
        <dbReference type="ARBA" id="ARBA00022722"/>
    </source>
</evidence>
<keyword evidence="6 10" id="KW-0479">Metal-binding</keyword>
<dbReference type="Gene3D" id="3.30.420.10">
    <property type="entry name" value="Ribonuclease H-like superfamily/Ribonuclease H"/>
    <property type="match status" value="1"/>
</dbReference>
<evidence type="ECO:0000313" key="14">
    <source>
        <dbReference type="Proteomes" id="UP001501581"/>
    </source>
</evidence>
<evidence type="ECO:0000256" key="3">
    <source>
        <dbReference type="ARBA" id="ARBA00011245"/>
    </source>
</evidence>
<comment type="caution">
    <text evidence="13">The sequence shown here is derived from an EMBL/GenBank/DDBJ whole genome shotgun (WGS) entry which is preliminary data.</text>
</comment>
<feature type="region of interest" description="Disordered" evidence="11">
    <location>
        <begin position="141"/>
        <end position="181"/>
    </location>
</feature>
<dbReference type="PANTHER" id="PTHR10642:SF26">
    <property type="entry name" value="RIBONUCLEASE H1"/>
    <property type="match status" value="1"/>
</dbReference>
<dbReference type="CDD" id="cd09278">
    <property type="entry name" value="RNase_HI_prokaryote_like"/>
    <property type="match status" value="1"/>
</dbReference>
<dbReference type="Proteomes" id="UP001501581">
    <property type="component" value="Unassembled WGS sequence"/>
</dbReference>
<dbReference type="InterPro" id="IPR002156">
    <property type="entry name" value="RNaseH_domain"/>
</dbReference>
<reference evidence="14" key="1">
    <citation type="journal article" date="2019" name="Int. J. Syst. Evol. Microbiol.">
        <title>The Global Catalogue of Microorganisms (GCM) 10K type strain sequencing project: providing services to taxonomists for standard genome sequencing and annotation.</title>
        <authorList>
            <consortium name="The Broad Institute Genomics Platform"/>
            <consortium name="The Broad Institute Genome Sequencing Center for Infectious Disease"/>
            <person name="Wu L."/>
            <person name="Ma J."/>
        </authorList>
    </citation>
    <scope>NUCLEOTIDE SEQUENCE [LARGE SCALE GENOMIC DNA]</scope>
    <source>
        <strain evidence="14">JCM 13008</strain>
    </source>
</reference>
<dbReference type="PANTHER" id="PTHR10642">
    <property type="entry name" value="RIBONUCLEASE H1"/>
    <property type="match status" value="1"/>
</dbReference>
<evidence type="ECO:0000256" key="9">
    <source>
        <dbReference type="ARBA" id="ARBA00022842"/>
    </source>
</evidence>
<comment type="cofactor">
    <cofactor evidence="10">
        <name>Mg(2+)</name>
        <dbReference type="ChEBI" id="CHEBI:18420"/>
    </cofactor>
    <text evidence="10">Binds 1 Mg(2+) ion per subunit. May bind a second metal ion at a regulatory site, or after substrate binding.</text>
</comment>
<keyword evidence="9 10" id="KW-0460">Magnesium</keyword>
<feature type="binding site" evidence="10">
    <location>
        <position position="44"/>
    </location>
    <ligand>
        <name>Mg(2+)</name>
        <dbReference type="ChEBI" id="CHEBI:18420"/>
        <label>1</label>
    </ligand>
</feature>
<dbReference type="HAMAP" id="MF_00042">
    <property type="entry name" value="RNase_H"/>
    <property type="match status" value="1"/>
</dbReference>